<reference evidence="1 2" key="1">
    <citation type="submission" date="2019-05" db="EMBL/GenBank/DDBJ databases">
        <title>Another draft genome of Portunus trituberculatus and its Hox gene families provides insights of decapod evolution.</title>
        <authorList>
            <person name="Jeong J.-H."/>
            <person name="Song I."/>
            <person name="Kim S."/>
            <person name="Choi T."/>
            <person name="Kim D."/>
            <person name="Ryu S."/>
            <person name="Kim W."/>
        </authorList>
    </citation>
    <scope>NUCLEOTIDE SEQUENCE [LARGE SCALE GENOMIC DNA]</scope>
    <source>
        <tissue evidence="1">Muscle</tissue>
    </source>
</reference>
<dbReference type="OrthoDB" id="6378485at2759"/>
<name>A0A5B7DGZ3_PORTR</name>
<dbReference type="PANTHER" id="PTHR33236">
    <property type="entry name" value="INTRAFLAGELLAR TRANSPORT PROTEIN 122 FAMILY PROTEIN-RELATED"/>
    <property type="match status" value="1"/>
</dbReference>
<evidence type="ECO:0008006" key="3">
    <source>
        <dbReference type="Google" id="ProtNLM"/>
    </source>
</evidence>
<dbReference type="EMBL" id="VSRR010000891">
    <property type="protein sequence ID" value="MPC20610.1"/>
    <property type="molecule type" value="Genomic_DNA"/>
</dbReference>
<dbReference type="Proteomes" id="UP000324222">
    <property type="component" value="Unassembled WGS sequence"/>
</dbReference>
<protein>
    <recommendedName>
        <fullName evidence="3">CUB domain-containing protein</fullName>
    </recommendedName>
</protein>
<comment type="caution">
    <text evidence="1">The sequence shown here is derived from an EMBL/GenBank/DDBJ whole genome shotgun (WGS) entry which is preliminary data.</text>
</comment>
<organism evidence="1 2">
    <name type="scientific">Portunus trituberculatus</name>
    <name type="common">Swimming crab</name>
    <name type="synonym">Neptunus trituberculatus</name>
    <dbReference type="NCBI Taxonomy" id="210409"/>
    <lineage>
        <taxon>Eukaryota</taxon>
        <taxon>Metazoa</taxon>
        <taxon>Ecdysozoa</taxon>
        <taxon>Arthropoda</taxon>
        <taxon>Crustacea</taxon>
        <taxon>Multicrustacea</taxon>
        <taxon>Malacostraca</taxon>
        <taxon>Eumalacostraca</taxon>
        <taxon>Eucarida</taxon>
        <taxon>Decapoda</taxon>
        <taxon>Pleocyemata</taxon>
        <taxon>Brachyura</taxon>
        <taxon>Eubrachyura</taxon>
        <taxon>Portunoidea</taxon>
        <taxon>Portunidae</taxon>
        <taxon>Portuninae</taxon>
        <taxon>Portunus</taxon>
    </lineage>
</organism>
<accession>A0A5B7DGZ3</accession>
<proteinExistence type="predicted"/>
<dbReference type="PANTHER" id="PTHR33236:SF6">
    <property type="entry name" value="CUB DOMAIN-CONTAINING PROTEIN"/>
    <property type="match status" value="1"/>
</dbReference>
<evidence type="ECO:0000313" key="2">
    <source>
        <dbReference type="Proteomes" id="UP000324222"/>
    </source>
</evidence>
<dbReference type="AlphaFoldDB" id="A0A5B7DGZ3"/>
<evidence type="ECO:0000313" key="1">
    <source>
        <dbReference type="EMBL" id="MPC20610.1"/>
    </source>
</evidence>
<gene>
    <name evidence="1" type="ORF">E2C01_013563</name>
</gene>
<sequence length="126" mass="13869">MNNTYFTEPTSGTSTQSCTLNINRINSNICQLRLDFDTLTLAQPNRNGQCDKDKFSVSGGMSNVPQICGTATGQHMYYDLDPNGGAVKLLIDRSVINSSPSPWRIRVAQIPCDSKYRGDLTYPDAT</sequence>
<keyword evidence="2" id="KW-1185">Reference proteome</keyword>